<dbReference type="CDD" id="cd01673">
    <property type="entry name" value="dNK"/>
    <property type="match status" value="1"/>
</dbReference>
<dbReference type="SUPFAM" id="SSF52540">
    <property type="entry name" value="P-loop containing nucleoside triphosphate hydrolases"/>
    <property type="match status" value="1"/>
</dbReference>
<dbReference type="GO" id="GO:0019136">
    <property type="term" value="F:deoxynucleoside kinase activity"/>
    <property type="evidence" value="ECO:0007669"/>
    <property type="project" value="TreeGrafter"/>
</dbReference>
<feature type="domain" description="Deoxynucleoside kinase" evidence="1">
    <location>
        <begin position="105"/>
        <end position="300"/>
    </location>
</feature>
<dbReference type="InterPro" id="IPR050566">
    <property type="entry name" value="Deoxyribonucleoside_kinase"/>
</dbReference>
<gene>
    <name evidence="2" type="ORF">Pmani_028933</name>
</gene>
<dbReference type="Pfam" id="PF01712">
    <property type="entry name" value="dNK"/>
    <property type="match status" value="1"/>
</dbReference>
<dbReference type="InterPro" id="IPR031314">
    <property type="entry name" value="DNK_dom"/>
</dbReference>
<dbReference type="InterPro" id="IPR027417">
    <property type="entry name" value="P-loop_NTPase"/>
</dbReference>
<comment type="caution">
    <text evidence="2">The sequence shown here is derived from an EMBL/GenBank/DDBJ whole genome shotgun (WGS) entry which is preliminary data.</text>
</comment>
<evidence type="ECO:0000313" key="3">
    <source>
        <dbReference type="Proteomes" id="UP001292094"/>
    </source>
</evidence>
<dbReference type="Gene3D" id="3.40.50.300">
    <property type="entry name" value="P-loop containing nucleotide triphosphate hydrolases"/>
    <property type="match status" value="1"/>
</dbReference>
<accession>A0AAE1TUZ6</accession>
<dbReference type="EMBL" id="JAWZYT010003373">
    <property type="protein sequence ID" value="KAK4298742.1"/>
    <property type="molecule type" value="Genomic_DNA"/>
</dbReference>
<dbReference type="PANTHER" id="PTHR10513">
    <property type="entry name" value="DEOXYNUCLEOSIDE KINASE"/>
    <property type="match status" value="1"/>
</dbReference>
<organism evidence="2 3">
    <name type="scientific">Petrolisthes manimaculis</name>
    <dbReference type="NCBI Taxonomy" id="1843537"/>
    <lineage>
        <taxon>Eukaryota</taxon>
        <taxon>Metazoa</taxon>
        <taxon>Ecdysozoa</taxon>
        <taxon>Arthropoda</taxon>
        <taxon>Crustacea</taxon>
        <taxon>Multicrustacea</taxon>
        <taxon>Malacostraca</taxon>
        <taxon>Eumalacostraca</taxon>
        <taxon>Eucarida</taxon>
        <taxon>Decapoda</taxon>
        <taxon>Pleocyemata</taxon>
        <taxon>Anomura</taxon>
        <taxon>Galatheoidea</taxon>
        <taxon>Porcellanidae</taxon>
        <taxon>Petrolisthes</taxon>
    </lineage>
</organism>
<reference evidence="2" key="1">
    <citation type="submission" date="2023-11" db="EMBL/GenBank/DDBJ databases">
        <title>Genome assemblies of two species of porcelain crab, Petrolisthes cinctipes and Petrolisthes manimaculis (Anomura: Porcellanidae).</title>
        <authorList>
            <person name="Angst P."/>
        </authorList>
    </citation>
    <scope>NUCLEOTIDE SEQUENCE</scope>
    <source>
        <strain evidence="2">PB745_02</strain>
        <tissue evidence="2">Gill</tissue>
    </source>
</reference>
<evidence type="ECO:0000313" key="2">
    <source>
        <dbReference type="EMBL" id="KAK4298742.1"/>
    </source>
</evidence>
<dbReference type="PANTHER" id="PTHR10513:SF24">
    <property type="entry name" value="THYMIDINE KINASE 2, MITOCHONDRIAL"/>
    <property type="match status" value="1"/>
</dbReference>
<sequence length="330" mass="38188">MKQVGVLHRRMERAWLKRVETGTKSRQNINIVSCQPVSNQSSPNRNIHNINGSCQPVSSQSSEGVASIAQFLEKWKVCRELTRIELPESSNLDIMVKGPKAKFTVCVEGNIGSGKSTFLQHFSQFGDVEVYEEPVHKWRSVRGFNLFDLMYKDPCRWSHTFQSYVMMTMLELHVKSTTAPIKLIERSLYSGRHCFVENLYKSGKMTDIEYNVFCEWNKMIVQNLDVNVDLFVYLRTDPKVLHERIRQRARNEEQTIPLQYLVDLHTLHEKWLMENNQNLPAPVLVLDANDSLPAMYKKFEEHTSEILFRKLAGNEKTTLPPTSPVKKAVN</sequence>
<keyword evidence="3" id="KW-1185">Reference proteome</keyword>
<proteinExistence type="predicted"/>
<evidence type="ECO:0000259" key="1">
    <source>
        <dbReference type="Pfam" id="PF01712"/>
    </source>
</evidence>
<name>A0AAE1TUZ6_9EUCA</name>
<dbReference type="GO" id="GO:0005739">
    <property type="term" value="C:mitochondrion"/>
    <property type="evidence" value="ECO:0007669"/>
    <property type="project" value="TreeGrafter"/>
</dbReference>
<protein>
    <recommendedName>
        <fullName evidence="1">Deoxynucleoside kinase domain-containing protein</fullName>
    </recommendedName>
</protein>
<dbReference type="AlphaFoldDB" id="A0AAE1TUZ6"/>
<dbReference type="Proteomes" id="UP001292094">
    <property type="component" value="Unassembled WGS sequence"/>
</dbReference>
<dbReference type="FunFam" id="3.40.50.300:FF:001571">
    <property type="entry name" value="Deoxynucleoside kinase"/>
    <property type="match status" value="1"/>
</dbReference>